<dbReference type="Proteomes" id="UP000185639">
    <property type="component" value="Unassembled WGS sequence"/>
</dbReference>
<evidence type="ECO:0000256" key="1">
    <source>
        <dbReference type="SAM" id="Phobius"/>
    </source>
</evidence>
<protein>
    <recommendedName>
        <fullName evidence="4">DUF3325 domain-containing protein</fullName>
    </recommendedName>
</protein>
<dbReference type="STRING" id="484498.SAMN05421686_103151"/>
<keyword evidence="1" id="KW-1133">Transmembrane helix</keyword>
<keyword evidence="1" id="KW-0472">Membrane</keyword>
<dbReference type="EMBL" id="FTOH01000003">
    <property type="protein sequence ID" value="SIS66314.1"/>
    <property type="molecule type" value="Genomic_DNA"/>
</dbReference>
<dbReference type="RefSeq" id="WP_068437715.1">
    <property type="nucleotide sequence ID" value="NZ_CAJWBH010000002.1"/>
</dbReference>
<organism evidence="2 3">
    <name type="scientific">Thalassolituus maritimus</name>
    <dbReference type="NCBI Taxonomy" id="484498"/>
    <lineage>
        <taxon>Bacteria</taxon>
        <taxon>Pseudomonadati</taxon>
        <taxon>Pseudomonadota</taxon>
        <taxon>Gammaproteobacteria</taxon>
        <taxon>Oceanospirillales</taxon>
        <taxon>Oceanospirillaceae</taxon>
        <taxon>Thalassolituus</taxon>
    </lineage>
</organism>
<feature type="transmembrane region" description="Helical" evidence="1">
    <location>
        <begin position="65"/>
        <end position="85"/>
    </location>
</feature>
<reference evidence="3" key="1">
    <citation type="submission" date="2017-01" db="EMBL/GenBank/DDBJ databases">
        <authorList>
            <person name="Varghese N."/>
            <person name="Submissions S."/>
        </authorList>
    </citation>
    <scope>NUCLEOTIDE SEQUENCE [LARGE SCALE GENOMIC DNA]</scope>
    <source>
        <strain evidence="3">DSM 24913</strain>
    </source>
</reference>
<sequence length="100" mass="11054">MNEAAWLTIAFVLMLLAMSWFALSLKSHWKQVTDGKPASRILRSLGWFCVMLSGLACLQADHASMAVLVWAMLSATAAFIVGQVLSYRPTLLRPLALFRA</sequence>
<keyword evidence="3" id="KW-1185">Reference proteome</keyword>
<evidence type="ECO:0000313" key="3">
    <source>
        <dbReference type="Proteomes" id="UP000185639"/>
    </source>
</evidence>
<accession>A0A1N7KXK7</accession>
<keyword evidence="1" id="KW-0812">Transmembrane</keyword>
<evidence type="ECO:0000313" key="2">
    <source>
        <dbReference type="EMBL" id="SIS66314.1"/>
    </source>
</evidence>
<name>A0A1N7KXK7_9GAMM</name>
<gene>
    <name evidence="2" type="ORF">SAMN05421686_103151</name>
</gene>
<proteinExistence type="predicted"/>
<evidence type="ECO:0008006" key="4">
    <source>
        <dbReference type="Google" id="ProtNLM"/>
    </source>
</evidence>
<dbReference type="InterPro" id="IPR021762">
    <property type="entry name" value="DUF3325"/>
</dbReference>
<dbReference type="Pfam" id="PF11804">
    <property type="entry name" value="DUF3325"/>
    <property type="match status" value="1"/>
</dbReference>
<dbReference type="AlphaFoldDB" id="A0A1N7KXK7"/>
<feature type="transmembrane region" description="Helical" evidence="1">
    <location>
        <begin position="40"/>
        <end position="58"/>
    </location>
</feature>